<evidence type="ECO:0000256" key="1">
    <source>
        <dbReference type="SAM" id="MobiDB-lite"/>
    </source>
</evidence>
<name>A0A1W1ZUZ6_9SPHI</name>
<sequence>MDMKNQPKKKSDTPGSNYQEEIPKDKVPEGDKVVKKPEDEVYKGIEPNFKNPAKQREEDEQPVHPIKKAPKE</sequence>
<accession>A0A1W1ZUZ6</accession>
<gene>
    <name evidence="2" type="ORF">SAMN04488101_10172</name>
</gene>
<dbReference type="AlphaFoldDB" id="A0A1W1ZUZ6"/>
<dbReference type="Proteomes" id="UP000192678">
    <property type="component" value="Unassembled WGS sequence"/>
</dbReference>
<feature type="compositionally biased region" description="Basic and acidic residues" evidence="1">
    <location>
        <begin position="21"/>
        <end position="43"/>
    </location>
</feature>
<evidence type="ECO:0000313" key="2">
    <source>
        <dbReference type="EMBL" id="SMC52269.1"/>
    </source>
</evidence>
<keyword evidence="3" id="KW-1185">Reference proteome</keyword>
<reference evidence="2 3" key="1">
    <citation type="submission" date="2017-04" db="EMBL/GenBank/DDBJ databases">
        <authorList>
            <person name="Afonso C.L."/>
            <person name="Miller P.J."/>
            <person name="Scott M.A."/>
            <person name="Spackman E."/>
            <person name="Goraichik I."/>
            <person name="Dimitrov K.M."/>
            <person name="Suarez D.L."/>
            <person name="Swayne D.E."/>
        </authorList>
    </citation>
    <scope>NUCLEOTIDE SEQUENCE [LARGE SCALE GENOMIC DNA]</scope>
    <source>
        <strain evidence="2 3">DSM 19625</strain>
    </source>
</reference>
<feature type="region of interest" description="Disordered" evidence="1">
    <location>
        <begin position="1"/>
        <end position="72"/>
    </location>
</feature>
<dbReference type="STRING" id="475255.SAMN04488101_10172"/>
<feature type="compositionally biased region" description="Basic and acidic residues" evidence="1">
    <location>
        <begin position="1"/>
        <end position="12"/>
    </location>
</feature>
<evidence type="ECO:0000313" key="3">
    <source>
        <dbReference type="Proteomes" id="UP000192678"/>
    </source>
</evidence>
<organism evidence="2 3">
    <name type="scientific">Pedobacter nyackensis</name>
    <dbReference type="NCBI Taxonomy" id="475255"/>
    <lineage>
        <taxon>Bacteria</taxon>
        <taxon>Pseudomonadati</taxon>
        <taxon>Bacteroidota</taxon>
        <taxon>Sphingobacteriia</taxon>
        <taxon>Sphingobacteriales</taxon>
        <taxon>Sphingobacteriaceae</taxon>
        <taxon>Pedobacter</taxon>
    </lineage>
</organism>
<proteinExistence type="predicted"/>
<protein>
    <submittedName>
        <fullName evidence="2">Uncharacterized protein</fullName>
    </submittedName>
</protein>
<dbReference type="EMBL" id="FWYB01000001">
    <property type="protein sequence ID" value="SMC52269.1"/>
    <property type="molecule type" value="Genomic_DNA"/>
</dbReference>